<keyword evidence="2" id="KW-0677">Repeat</keyword>
<feature type="region of interest" description="Disordered" evidence="3">
    <location>
        <begin position="374"/>
        <end position="451"/>
    </location>
</feature>
<dbReference type="Proteomes" id="UP001164746">
    <property type="component" value="Chromosome 6"/>
</dbReference>
<evidence type="ECO:0000256" key="1">
    <source>
        <dbReference type="ARBA" id="ARBA00022574"/>
    </source>
</evidence>
<keyword evidence="5" id="KW-1185">Reference proteome</keyword>
<dbReference type="EMBL" id="CP111017">
    <property type="protein sequence ID" value="WAR06910.1"/>
    <property type="molecule type" value="Genomic_DNA"/>
</dbReference>
<protein>
    <submittedName>
        <fullName evidence="4">DCAF6-like protein</fullName>
    </submittedName>
</protein>
<dbReference type="Gene3D" id="2.130.10.10">
    <property type="entry name" value="YVTN repeat-like/Quinoprotein amine dehydrogenase"/>
    <property type="match status" value="1"/>
</dbReference>
<reference evidence="4" key="1">
    <citation type="submission" date="2022-11" db="EMBL/GenBank/DDBJ databases">
        <title>Centuries of genome instability and evolution in soft-shell clam transmissible cancer (bioRxiv).</title>
        <authorList>
            <person name="Hart S.F.M."/>
            <person name="Yonemitsu M.A."/>
            <person name="Giersch R.M."/>
            <person name="Beal B.F."/>
            <person name="Arriagada G."/>
            <person name="Davis B.W."/>
            <person name="Ostrander E.A."/>
            <person name="Goff S.P."/>
            <person name="Metzger M.J."/>
        </authorList>
    </citation>
    <scope>NUCLEOTIDE SEQUENCE</scope>
    <source>
        <strain evidence="4">MELC-2E11</strain>
        <tissue evidence="4">Siphon/mantle</tissue>
    </source>
</reference>
<dbReference type="InterPro" id="IPR036322">
    <property type="entry name" value="WD40_repeat_dom_sf"/>
</dbReference>
<sequence>MFTRHLIREYGGKDTRNQYNAYKGSLSFIQRLQIERRLEVHSGCVNTICWNDRGTNILSGSDDLHLVVSNPYNGKIIHKIRSGHRQNIFSAKYLANGLDNETISCSGDGKIFYTHLEREDLANAHMFDCHFGTTYEVLVIPNEASTFLSCGEDGTVRFFDLREKSSCSKPSCKEDVMITCRSAITAMAANPLHPWQLGVGCSDSSVRIYDRRMLGTRATGNYSGKSLKGLLSMFTPPSLEKESYRVTSLHYSSDGRDVLDCDDFKPLVKEVPEIKSSGVPATESSDEPSPGQSSASDGVALPTNDTETRQPPVKRLRLRGDWSDTGPGARPERQTPGGTTSEAGQEHQEATGSARSRVMNRMSDLLTRWLVTNMRSTQAQRDSQTTEGGGEQGAQELVGADRGATEGSLEGASEGDQPASDNNHEPVQEIHEFSEETQAMLTEMGRDIPRN</sequence>
<dbReference type="InterPro" id="IPR001680">
    <property type="entry name" value="WD40_rpt"/>
</dbReference>
<keyword evidence="1" id="KW-0853">WD repeat</keyword>
<accession>A0ABY7ECZ9</accession>
<dbReference type="InterPro" id="IPR045151">
    <property type="entry name" value="DCAF8"/>
</dbReference>
<dbReference type="SMART" id="SM00320">
    <property type="entry name" value="WD40"/>
    <property type="match status" value="4"/>
</dbReference>
<dbReference type="InterPro" id="IPR015943">
    <property type="entry name" value="WD40/YVTN_repeat-like_dom_sf"/>
</dbReference>
<dbReference type="SUPFAM" id="SSF50978">
    <property type="entry name" value="WD40 repeat-like"/>
    <property type="match status" value="1"/>
</dbReference>
<name>A0ABY7ECZ9_MYAAR</name>
<feature type="non-terminal residue" evidence="4">
    <location>
        <position position="1"/>
    </location>
</feature>
<dbReference type="PANTHER" id="PTHR15574">
    <property type="entry name" value="WD REPEAT DOMAIN-CONTAINING FAMILY"/>
    <property type="match status" value="1"/>
</dbReference>
<feature type="compositionally biased region" description="Polar residues" evidence="3">
    <location>
        <begin position="374"/>
        <end position="383"/>
    </location>
</feature>
<dbReference type="Pfam" id="PF00400">
    <property type="entry name" value="WD40"/>
    <property type="match status" value="1"/>
</dbReference>
<evidence type="ECO:0000256" key="3">
    <source>
        <dbReference type="SAM" id="MobiDB-lite"/>
    </source>
</evidence>
<evidence type="ECO:0000313" key="4">
    <source>
        <dbReference type="EMBL" id="WAR06910.1"/>
    </source>
</evidence>
<evidence type="ECO:0000313" key="5">
    <source>
        <dbReference type="Proteomes" id="UP001164746"/>
    </source>
</evidence>
<dbReference type="PANTHER" id="PTHR15574:SF39">
    <property type="entry name" value="DDB1- AND CUL4-ASSOCIATED FACTOR 6"/>
    <property type="match status" value="1"/>
</dbReference>
<feature type="compositionally biased region" description="Basic and acidic residues" evidence="3">
    <location>
        <begin position="422"/>
        <end position="434"/>
    </location>
</feature>
<feature type="region of interest" description="Disordered" evidence="3">
    <location>
        <begin position="272"/>
        <end position="361"/>
    </location>
</feature>
<organism evidence="4 5">
    <name type="scientific">Mya arenaria</name>
    <name type="common">Soft-shell clam</name>
    <dbReference type="NCBI Taxonomy" id="6604"/>
    <lineage>
        <taxon>Eukaryota</taxon>
        <taxon>Metazoa</taxon>
        <taxon>Spiralia</taxon>
        <taxon>Lophotrochozoa</taxon>
        <taxon>Mollusca</taxon>
        <taxon>Bivalvia</taxon>
        <taxon>Autobranchia</taxon>
        <taxon>Heteroconchia</taxon>
        <taxon>Euheterodonta</taxon>
        <taxon>Imparidentia</taxon>
        <taxon>Neoheterodontei</taxon>
        <taxon>Myida</taxon>
        <taxon>Myoidea</taxon>
        <taxon>Myidae</taxon>
        <taxon>Mya</taxon>
    </lineage>
</organism>
<evidence type="ECO:0000256" key="2">
    <source>
        <dbReference type="ARBA" id="ARBA00022737"/>
    </source>
</evidence>
<gene>
    <name evidence="4" type="ORF">MAR_016868</name>
</gene>
<proteinExistence type="predicted"/>